<evidence type="ECO:0000313" key="3">
    <source>
        <dbReference type="Proteomes" id="UP000434172"/>
    </source>
</evidence>
<dbReference type="AlphaFoldDB" id="A0A8H3W9T8"/>
<proteinExistence type="predicted"/>
<dbReference type="OrthoDB" id="3473305at2759"/>
<reference evidence="2 3" key="1">
    <citation type="submission" date="2019-12" db="EMBL/GenBank/DDBJ databases">
        <title>A genome sequence resource for the geographically widespread anthracnose pathogen Colletotrichum asianum.</title>
        <authorList>
            <person name="Meng Y."/>
        </authorList>
    </citation>
    <scope>NUCLEOTIDE SEQUENCE [LARGE SCALE GENOMIC DNA]</scope>
    <source>
        <strain evidence="2 3">ICMP 18580</strain>
    </source>
</reference>
<gene>
    <name evidence="2" type="ORF">GQ607_012026</name>
</gene>
<dbReference type="PANTHER" id="PTHR35910:SF6">
    <property type="entry name" value="2EXR DOMAIN-CONTAINING PROTEIN"/>
    <property type="match status" value="1"/>
</dbReference>
<feature type="domain" description="2EXR" evidence="1">
    <location>
        <begin position="7"/>
        <end position="73"/>
    </location>
</feature>
<dbReference type="Proteomes" id="UP000434172">
    <property type="component" value="Unassembled WGS sequence"/>
</dbReference>
<comment type="caution">
    <text evidence="2">The sequence shown here is derived from an EMBL/GenBank/DDBJ whole genome shotgun (WGS) entry which is preliminary data.</text>
</comment>
<dbReference type="Pfam" id="PF20150">
    <property type="entry name" value="2EXR"/>
    <property type="match status" value="1"/>
</dbReference>
<name>A0A8H3W9T8_9PEZI</name>
<dbReference type="EMBL" id="WOWK01000079">
    <property type="protein sequence ID" value="KAF0320792.1"/>
    <property type="molecule type" value="Genomic_DNA"/>
</dbReference>
<evidence type="ECO:0000259" key="1">
    <source>
        <dbReference type="Pfam" id="PF20150"/>
    </source>
</evidence>
<evidence type="ECO:0000313" key="2">
    <source>
        <dbReference type="EMBL" id="KAF0320792.1"/>
    </source>
</evidence>
<dbReference type="InterPro" id="IPR045518">
    <property type="entry name" value="2EXR"/>
</dbReference>
<accession>A0A8H3W9T8</accession>
<keyword evidence="3" id="KW-1185">Reference proteome</keyword>
<dbReference type="PANTHER" id="PTHR35910">
    <property type="entry name" value="2EXR DOMAIN-CONTAINING PROTEIN"/>
    <property type="match status" value="1"/>
</dbReference>
<organism evidence="2 3">
    <name type="scientific">Colletotrichum asianum</name>
    <dbReference type="NCBI Taxonomy" id="702518"/>
    <lineage>
        <taxon>Eukaryota</taxon>
        <taxon>Fungi</taxon>
        <taxon>Dikarya</taxon>
        <taxon>Ascomycota</taxon>
        <taxon>Pezizomycotina</taxon>
        <taxon>Sordariomycetes</taxon>
        <taxon>Hypocreomycetidae</taxon>
        <taxon>Glomerellales</taxon>
        <taxon>Glomerellaceae</taxon>
        <taxon>Colletotrichum</taxon>
        <taxon>Colletotrichum gloeosporioides species complex</taxon>
    </lineage>
</organism>
<protein>
    <recommendedName>
        <fullName evidence="1">2EXR domain-containing protein</fullName>
    </recommendedName>
</protein>
<sequence length="225" mass="24796">MSHLESFTLFQALPPELRMKIWSDALSERTVWAAVSRDSGGCSSWAMAYVGQAPYLAGLACRESRRLLEKLYTSPLRGPGLATSFGAYWVNLESTVVYLGSSSNATELMEAFGVDGLARFRHVALQWYQFGRLARTCQRLAETCPALRTIIIQRDESGDVTSESVRGDLDPDLAAYYTTIPGSVDPETSHDKLDVSHFRSLLLECFGDSPPRICLVPTSSANFQG</sequence>